<evidence type="ECO:0000256" key="4">
    <source>
        <dbReference type="PROSITE-ProRule" id="PRU00175"/>
    </source>
</evidence>
<dbReference type="PROSITE" id="PS51203">
    <property type="entry name" value="CS"/>
    <property type="match status" value="1"/>
</dbReference>
<protein>
    <recommendedName>
        <fullName evidence="11">RING-type domain-containing protein</fullName>
    </recommendedName>
</protein>
<keyword evidence="6" id="KW-1133">Transmembrane helix</keyword>
<dbReference type="SUPFAM" id="SSF57850">
    <property type="entry name" value="RING/U-box"/>
    <property type="match status" value="1"/>
</dbReference>
<feature type="compositionally biased region" description="Polar residues" evidence="5">
    <location>
        <begin position="855"/>
        <end position="865"/>
    </location>
</feature>
<feature type="transmembrane region" description="Helical" evidence="6">
    <location>
        <begin position="134"/>
        <end position="155"/>
    </location>
</feature>
<dbReference type="InterPro" id="IPR011016">
    <property type="entry name" value="Znf_RING-CH"/>
</dbReference>
<dbReference type="CDD" id="cd06467">
    <property type="entry name" value="p23_NUDC_like"/>
    <property type="match status" value="1"/>
</dbReference>
<evidence type="ECO:0000256" key="2">
    <source>
        <dbReference type="ARBA" id="ARBA00022771"/>
    </source>
</evidence>
<gene>
    <name evidence="9" type="ORF">FOZ60_005457</name>
</gene>
<keyword evidence="2 4" id="KW-0863">Zinc-finger</keyword>
<evidence type="ECO:0000313" key="10">
    <source>
        <dbReference type="Proteomes" id="UP000541610"/>
    </source>
</evidence>
<feature type="domain" description="CS" evidence="8">
    <location>
        <begin position="552"/>
        <end position="649"/>
    </location>
</feature>
<keyword evidence="6" id="KW-0472">Membrane</keyword>
<proteinExistence type="predicted"/>
<dbReference type="AlphaFoldDB" id="A0A7J6NQX7"/>
<feature type="transmembrane region" description="Helical" evidence="6">
    <location>
        <begin position="93"/>
        <end position="113"/>
    </location>
</feature>
<feature type="transmembrane region" description="Helical" evidence="6">
    <location>
        <begin position="56"/>
        <end position="81"/>
    </location>
</feature>
<keyword evidence="3" id="KW-0862">Zinc</keyword>
<dbReference type="GO" id="GO:0006457">
    <property type="term" value="P:protein folding"/>
    <property type="evidence" value="ECO:0007669"/>
    <property type="project" value="TreeGrafter"/>
</dbReference>
<organism evidence="9 10">
    <name type="scientific">Perkinsus olseni</name>
    <name type="common">Perkinsus atlanticus</name>
    <dbReference type="NCBI Taxonomy" id="32597"/>
    <lineage>
        <taxon>Eukaryota</taxon>
        <taxon>Sar</taxon>
        <taxon>Alveolata</taxon>
        <taxon>Perkinsozoa</taxon>
        <taxon>Perkinsea</taxon>
        <taxon>Perkinsida</taxon>
        <taxon>Perkinsidae</taxon>
        <taxon>Perkinsus</taxon>
    </lineage>
</organism>
<dbReference type="CDD" id="cd23767">
    <property type="entry name" value="IQCD"/>
    <property type="match status" value="1"/>
</dbReference>
<dbReference type="InterPro" id="IPR037898">
    <property type="entry name" value="NudC_fam"/>
</dbReference>
<dbReference type="Pfam" id="PF04969">
    <property type="entry name" value="CS"/>
    <property type="match status" value="1"/>
</dbReference>
<dbReference type="EMBL" id="JABANP010000228">
    <property type="protein sequence ID" value="KAF4686259.1"/>
    <property type="molecule type" value="Genomic_DNA"/>
</dbReference>
<feature type="transmembrane region" description="Helical" evidence="6">
    <location>
        <begin position="167"/>
        <end position="200"/>
    </location>
</feature>
<dbReference type="Pfam" id="PF13639">
    <property type="entry name" value="zf-RING_2"/>
    <property type="match status" value="1"/>
</dbReference>
<evidence type="ECO:0000313" key="9">
    <source>
        <dbReference type="EMBL" id="KAF4686259.1"/>
    </source>
</evidence>
<evidence type="ECO:0000259" key="7">
    <source>
        <dbReference type="PROSITE" id="PS50089"/>
    </source>
</evidence>
<dbReference type="SUPFAM" id="SSF49764">
    <property type="entry name" value="HSP20-like chaperones"/>
    <property type="match status" value="1"/>
</dbReference>
<feature type="region of interest" description="Disordered" evidence="5">
    <location>
        <begin position="845"/>
        <end position="869"/>
    </location>
</feature>
<dbReference type="Gene3D" id="2.60.40.790">
    <property type="match status" value="1"/>
</dbReference>
<comment type="caution">
    <text evidence="9">The sequence shown here is derived from an EMBL/GenBank/DDBJ whole genome shotgun (WGS) entry which is preliminary data.</text>
</comment>
<dbReference type="GO" id="GO:0005737">
    <property type="term" value="C:cytoplasm"/>
    <property type="evidence" value="ECO:0007669"/>
    <property type="project" value="TreeGrafter"/>
</dbReference>
<dbReference type="PANTHER" id="PTHR12356">
    <property type="entry name" value="NUCLEAR MOVEMENT PROTEIN NUDC"/>
    <property type="match status" value="1"/>
</dbReference>
<keyword evidence="1" id="KW-0479">Metal-binding</keyword>
<dbReference type="PROSITE" id="PS50089">
    <property type="entry name" value="ZF_RING_2"/>
    <property type="match status" value="1"/>
</dbReference>
<dbReference type="Gene3D" id="3.30.40.10">
    <property type="entry name" value="Zinc/RING finger domain, C3HC4 (zinc finger)"/>
    <property type="match status" value="1"/>
</dbReference>
<feature type="region of interest" description="Disordered" evidence="5">
    <location>
        <begin position="1"/>
        <end position="39"/>
    </location>
</feature>
<feature type="region of interest" description="Disordered" evidence="5">
    <location>
        <begin position="1146"/>
        <end position="1175"/>
    </location>
</feature>
<evidence type="ECO:0000256" key="3">
    <source>
        <dbReference type="ARBA" id="ARBA00022833"/>
    </source>
</evidence>
<sequence>MSGSPEGARMQQVDLEEGQSSDRRTSPQRSEHRRRSNRRAVRRNLQRRINDYTRCIFLLFCCLLALTLIVLAGVTVWAIFVVEKNDTVCDRPLRTFLLVYFGGVVYAILKSIITRVLLCYNPSTDPEKPLRVKIHDAIFTAFCFAWPIIGVVWLASSDTCSSTAPKLFAVSTAIVVLLIVAWVLTLLGPPILIGILMLAIRRGHIRVAKERQQKVDRVISALRIVSPEEASKVAEECSVCLTEFSEMPSTTNADLIRETPCQHYFHHKCLANWAKVGKMSCPLCRSPLDPDDPEEEDLEVDSRAPADPRDDDDDVMIPASPSQPMRVLRGPQVKDKNDDEFLDGIKQEFHQKHTDVVIDKDALMAHLSGESKIDTSDLMATAAKTVPKLRIIPLAFAAPESDHLGVQMYVDENAGEIGLKENGRAGGIAAICGCPRESIRGDVFISRVFSDAHHWWREDFEIPDIRPSAEWIQTAHKVKARLEEEAKAAMENAADPLADLPEGYYDLEAVDDSDNEEDEEPAKADGHSVAVKQPAAPVVKRPEDMGTLDSNTYRDNYRFRQMKGKVTVAIEVEDDIRDEDVRVTIKPNHLTVRIKGAEGLDGELSGKVDPRKSSWELDDGEVKVTLQKASISDPEDEDRTWFDWWGDLWAKKMTTASVDRFISRTWQAELRKSWEVHMPCRNLEVAITDLLDLVMIVALKRTLGPRAAYDHDKRTYDYSRELGRKPNIATTHGEASRRKRPGFSALCERYLERSVASTFSSSSSTRGLGDQLDALCVRTILERYPESPDGAGQAEVLSTTNRSRSASEVEEIFRGLEGDAPSSAAEPREWATLGAWGACGWEIPSSEVSPKSDGDTTSQGLSDSPPSVARTRTVADIEAIYQQLREARGRPEMVDTPSRNVVVIASDLGVGGVRLLERMCARRIQRAWRAYAKRQETVKMYERTAERCRHLVEATLLQTAVQNSRIIEKELATLKSNECLFGGLTPLWYAPPLQFDDWFSETPSATNADLARRKSTGRIIQEGQSDSHNPPSSSHVTYTLGRFLLIKPLASPQALNGLTSALVAATAGEDAVVKHREYSEEVLTLIIVARAPTRAVPPSQPVSRLSGAAVVAEYVRAFDEGFAEAVRGSLWELTLQARKRAPARWRYINQSEPAKRERPSSGNGPPANLPRSLRRGFPVASLATVKKTSKKDESASWGEWSLPSWLNWEGQT</sequence>
<feature type="compositionally biased region" description="Acidic residues" evidence="5">
    <location>
        <begin position="289"/>
        <end position="299"/>
    </location>
</feature>
<keyword evidence="6" id="KW-0812">Transmembrane</keyword>
<accession>A0A7J6NQX7</accession>
<reference evidence="9 10" key="1">
    <citation type="submission" date="2020-04" db="EMBL/GenBank/DDBJ databases">
        <title>Perkinsus olseni comparative genomics.</title>
        <authorList>
            <person name="Bogema D.R."/>
        </authorList>
    </citation>
    <scope>NUCLEOTIDE SEQUENCE [LARGE SCALE GENOMIC DNA]</scope>
    <source>
        <strain evidence="9">00978-12</strain>
    </source>
</reference>
<dbReference type="GO" id="GO:0008270">
    <property type="term" value="F:zinc ion binding"/>
    <property type="evidence" value="ECO:0007669"/>
    <property type="project" value="UniProtKB-KW"/>
</dbReference>
<name>A0A7J6NQX7_PEROL</name>
<evidence type="ECO:0000259" key="8">
    <source>
        <dbReference type="PROSITE" id="PS51203"/>
    </source>
</evidence>
<dbReference type="InterPro" id="IPR008978">
    <property type="entry name" value="HSP20-like_chaperone"/>
</dbReference>
<dbReference type="CDD" id="cd16448">
    <property type="entry name" value="RING-H2"/>
    <property type="match status" value="1"/>
</dbReference>
<evidence type="ECO:0008006" key="11">
    <source>
        <dbReference type="Google" id="ProtNLM"/>
    </source>
</evidence>
<dbReference type="OrthoDB" id="8062037at2759"/>
<feature type="region of interest" description="Disordered" evidence="5">
    <location>
        <begin position="288"/>
        <end position="330"/>
    </location>
</feature>
<dbReference type="SMART" id="SM00184">
    <property type="entry name" value="RING"/>
    <property type="match status" value="1"/>
</dbReference>
<dbReference type="InterPro" id="IPR001841">
    <property type="entry name" value="Znf_RING"/>
</dbReference>
<feature type="domain" description="RING-type" evidence="7">
    <location>
        <begin position="237"/>
        <end position="285"/>
    </location>
</feature>
<evidence type="ECO:0000256" key="1">
    <source>
        <dbReference type="ARBA" id="ARBA00022723"/>
    </source>
</evidence>
<dbReference type="InterPro" id="IPR013083">
    <property type="entry name" value="Znf_RING/FYVE/PHD"/>
</dbReference>
<dbReference type="GO" id="GO:0051082">
    <property type="term" value="F:unfolded protein binding"/>
    <property type="evidence" value="ECO:0007669"/>
    <property type="project" value="TreeGrafter"/>
</dbReference>
<evidence type="ECO:0000256" key="5">
    <source>
        <dbReference type="SAM" id="MobiDB-lite"/>
    </source>
</evidence>
<evidence type="ECO:0000256" key="6">
    <source>
        <dbReference type="SAM" id="Phobius"/>
    </source>
</evidence>
<dbReference type="Proteomes" id="UP000541610">
    <property type="component" value="Unassembled WGS sequence"/>
</dbReference>
<dbReference type="SMART" id="SM00744">
    <property type="entry name" value="RINGv"/>
    <property type="match status" value="1"/>
</dbReference>
<dbReference type="InterPro" id="IPR007052">
    <property type="entry name" value="CS_dom"/>
</dbReference>
<feature type="region of interest" description="Disordered" evidence="5">
    <location>
        <begin position="512"/>
        <end position="533"/>
    </location>
</feature>